<gene>
    <name evidence="19" type="ORF">UFOPK2359_00346</name>
</gene>
<dbReference type="Pfam" id="PF02233">
    <property type="entry name" value="PNTB"/>
    <property type="match status" value="1"/>
</dbReference>
<dbReference type="SUPFAM" id="SSF52467">
    <property type="entry name" value="DHS-like NAD/FAD-binding domain"/>
    <property type="match status" value="1"/>
</dbReference>
<evidence type="ECO:0000259" key="18">
    <source>
        <dbReference type="Pfam" id="PF02233"/>
    </source>
</evidence>
<evidence type="ECO:0000256" key="10">
    <source>
        <dbReference type="ARBA" id="ARBA00022967"/>
    </source>
</evidence>
<comment type="subcellular location">
    <subcellularLocation>
        <location evidence="2">Cell inner membrane</location>
        <topology evidence="2">Multi-pass membrane protein</topology>
    </subcellularLocation>
</comment>
<keyword evidence="6" id="KW-1003">Cell membrane</keyword>
<evidence type="ECO:0000256" key="9">
    <source>
        <dbReference type="ARBA" id="ARBA00022857"/>
    </source>
</evidence>
<feature type="transmembrane region" description="Helical" evidence="17">
    <location>
        <begin position="93"/>
        <end position="113"/>
    </location>
</feature>
<evidence type="ECO:0000256" key="14">
    <source>
        <dbReference type="ARBA" id="ARBA00030053"/>
    </source>
</evidence>
<keyword evidence="13 17" id="KW-0472">Membrane</keyword>
<evidence type="ECO:0000256" key="7">
    <source>
        <dbReference type="ARBA" id="ARBA00022519"/>
    </source>
</evidence>
<dbReference type="GO" id="GO:0008750">
    <property type="term" value="F:proton-translocating NAD(P)+ transhydrogenase activity"/>
    <property type="evidence" value="ECO:0007669"/>
    <property type="project" value="UniProtKB-EC"/>
</dbReference>
<keyword evidence="11 17" id="KW-1133">Transmembrane helix</keyword>
<comment type="catalytic activity">
    <reaction evidence="16">
        <text>NAD(+) + NADPH + H(+)(in) = NADH + NADP(+) + H(+)(out)</text>
        <dbReference type="Rhea" id="RHEA:47992"/>
        <dbReference type="ChEBI" id="CHEBI:15378"/>
        <dbReference type="ChEBI" id="CHEBI:57540"/>
        <dbReference type="ChEBI" id="CHEBI:57783"/>
        <dbReference type="ChEBI" id="CHEBI:57945"/>
        <dbReference type="ChEBI" id="CHEBI:58349"/>
        <dbReference type="EC" id="7.1.1.1"/>
    </reaction>
</comment>
<evidence type="ECO:0000256" key="13">
    <source>
        <dbReference type="ARBA" id="ARBA00023136"/>
    </source>
</evidence>
<dbReference type="InterPro" id="IPR012136">
    <property type="entry name" value="NADH_DH_b"/>
</dbReference>
<dbReference type="Gene3D" id="3.40.50.1220">
    <property type="entry name" value="TPP-binding domain"/>
    <property type="match status" value="1"/>
</dbReference>
<evidence type="ECO:0000256" key="16">
    <source>
        <dbReference type="ARBA" id="ARBA00048202"/>
    </source>
</evidence>
<evidence type="ECO:0000313" key="19">
    <source>
        <dbReference type="EMBL" id="CAB4675962.1"/>
    </source>
</evidence>
<dbReference type="InterPro" id="IPR029035">
    <property type="entry name" value="DHS-like_NAD/FAD-binding_dom"/>
</dbReference>
<evidence type="ECO:0000256" key="8">
    <source>
        <dbReference type="ARBA" id="ARBA00022692"/>
    </source>
</evidence>
<evidence type="ECO:0000256" key="4">
    <source>
        <dbReference type="ARBA" id="ARBA00012943"/>
    </source>
</evidence>
<feature type="domain" description="NADP transhydrogenase beta-like" evidence="18">
    <location>
        <begin position="8"/>
        <end position="458"/>
    </location>
</feature>
<dbReference type="InterPro" id="IPR034300">
    <property type="entry name" value="PNTB-like"/>
</dbReference>
<dbReference type="PIRSF" id="PIRSF000204">
    <property type="entry name" value="PNTB"/>
    <property type="match status" value="1"/>
</dbReference>
<feature type="transmembrane region" description="Helical" evidence="17">
    <location>
        <begin position="157"/>
        <end position="181"/>
    </location>
</feature>
<comment type="similarity">
    <text evidence="3">Belongs to the PNT beta subunit family.</text>
</comment>
<dbReference type="PANTHER" id="PTHR44758:SF1">
    <property type="entry name" value="NAD(P) TRANSHYDROGENASE SUBUNIT BETA"/>
    <property type="match status" value="1"/>
</dbReference>
<evidence type="ECO:0000256" key="11">
    <source>
        <dbReference type="ARBA" id="ARBA00022989"/>
    </source>
</evidence>
<dbReference type="EMBL" id="CAEZXG010000013">
    <property type="protein sequence ID" value="CAB4675962.1"/>
    <property type="molecule type" value="Genomic_DNA"/>
</dbReference>
<dbReference type="GO" id="GO:0050661">
    <property type="term" value="F:NADP binding"/>
    <property type="evidence" value="ECO:0007669"/>
    <property type="project" value="InterPro"/>
</dbReference>
<keyword evidence="12" id="KW-0520">NAD</keyword>
<name>A0A6J6MPZ8_9ZZZZ</name>
<dbReference type="GO" id="GO:0005886">
    <property type="term" value="C:plasma membrane"/>
    <property type="evidence" value="ECO:0007669"/>
    <property type="project" value="UniProtKB-SubCell"/>
</dbReference>
<evidence type="ECO:0000256" key="12">
    <source>
        <dbReference type="ARBA" id="ARBA00023027"/>
    </source>
</evidence>
<feature type="transmembrane region" description="Helical" evidence="17">
    <location>
        <begin position="33"/>
        <end position="51"/>
    </location>
</feature>
<comment type="function">
    <text evidence="1">The transhydrogenation between NADH and NADP is coupled to respiration and ATP hydrolysis and functions as a proton pump across the membrane.</text>
</comment>
<organism evidence="19">
    <name type="scientific">freshwater metagenome</name>
    <dbReference type="NCBI Taxonomy" id="449393"/>
    <lineage>
        <taxon>unclassified sequences</taxon>
        <taxon>metagenomes</taxon>
        <taxon>ecological metagenomes</taxon>
    </lineage>
</organism>
<keyword evidence="7" id="KW-0997">Cell inner membrane</keyword>
<evidence type="ECO:0000256" key="15">
    <source>
        <dbReference type="ARBA" id="ARBA00033258"/>
    </source>
</evidence>
<protein>
    <recommendedName>
        <fullName evidence="5">NAD(P) transhydrogenase subunit beta</fullName>
        <ecNumber evidence="4">7.1.1.1</ecNumber>
    </recommendedName>
    <alternativeName>
        <fullName evidence="15">Nicotinamide nucleotide transhydrogenase subunit beta</fullName>
    </alternativeName>
    <alternativeName>
        <fullName evidence="14">Pyridine nucleotide transhydrogenase subunit beta</fullName>
    </alternativeName>
</protein>
<evidence type="ECO:0000256" key="2">
    <source>
        <dbReference type="ARBA" id="ARBA00004429"/>
    </source>
</evidence>
<keyword evidence="8 17" id="KW-0812">Transmembrane</keyword>
<feature type="transmembrane region" description="Helical" evidence="17">
    <location>
        <begin position="63"/>
        <end position="81"/>
    </location>
</feature>
<evidence type="ECO:0000256" key="5">
    <source>
        <dbReference type="ARBA" id="ARBA00014581"/>
    </source>
</evidence>
<evidence type="ECO:0000256" key="6">
    <source>
        <dbReference type="ARBA" id="ARBA00022475"/>
    </source>
</evidence>
<keyword evidence="10" id="KW-1278">Translocase</keyword>
<evidence type="ECO:0000256" key="1">
    <source>
        <dbReference type="ARBA" id="ARBA00003943"/>
    </source>
</evidence>
<sequence>MSRTLYDLIGLAAGVAFILALKGLSHPKTARRGNLIGAFGATLATLVVFFYTNPGSSLPLNNIGWILGAMLIGLAVGVPAARKVEMTQMPQLVALFNGVGGGAAALVAIVEYLHLGNDATTAEVIFTVFTVIVGCVSFSGSVITFMKLQELMTTRPVIFPAGRFIIAATLASVIGVGGWVVAALGTTPLLILAGLSLLFGVLFVLPVGGADVPIVISLLNAFTGLTVAASGYVLDSVLLIIAGTLVGASGTILTRLMAEAMGRSLFGTLFGAFTAKPQDASGAAEERPVRSGSPDDVAILLNYARRVVIVPGFGLAVAQAQHTVRELADLMISKGIDVAYGIHPVAGRMPGHMNVLLAEANVPYDQLEEMDEINPTFSQTDVAIVIGANDVVNPAAENTPGCPIYGMPILKVSNAANVIFLKRSMRPGFAGIENELLYDPKTMLLFGDAKASLTKVVSALKAL</sequence>
<dbReference type="EC" id="7.1.1.1" evidence="4"/>
<dbReference type="PANTHER" id="PTHR44758">
    <property type="entry name" value="NAD(P) TRANSHYDROGENASE SUBUNIT BETA"/>
    <property type="match status" value="1"/>
</dbReference>
<feature type="transmembrane region" description="Helical" evidence="17">
    <location>
        <begin position="125"/>
        <end position="145"/>
    </location>
</feature>
<proteinExistence type="inferred from homology"/>
<evidence type="ECO:0000256" key="3">
    <source>
        <dbReference type="ARBA" id="ARBA00007919"/>
    </source>
</evidence>
<reference evidence="19" key="1">
    <citation type="submission" date="2020-05" db="EMBL/GenBank/DDBJ databases">
        <authorList>
            <person name="Chiriac C."/>
            <person name="Salcher M."/>
            <person name="Ghai R."/>
            <person name="Kavagutti S V."/>
        </authorList>
    </citation>
    <scope>NUCLEOTIDE SEQUENCE</scope>
</reference>
<accession>A0A6J6MPZ8</accession>
<feature type="transmembrane region" description="Helical" evidence="17">
    <location>
        <begin position="6"/>
        <end position="24"/>
    </location>
</feature>
<dbReference type="AlphaFoldDB" id="A0A6J6MPZ8"/>
<evidence type="ECO:0000256" key="17">
    <source>
        <dbReference type="SAM" id="Phobius"/>
    </source>
</evidence>
<feature type="transmembrane region" description="Helical" evidence="17">
    <location>
        <begin position="238"/>
        <end position="258"/>
    </location>
</feature>
<keyword evidence="9" id="KW-0521">NADP</keyword>